<dbReference type="EC" id="3.5.4.16" evidence="8"/>
<dbReference type="GO" id="GO:0008270">
    <property type="term" value="F:zinc ion binding"/>
    <property type="evidence" value="ECO:0007669"/>
    <property type="project" value="UniProtKB-UniRule"/>
</dbReference>
<evidence type="ECO:0000313" key="11">
    <source>
        <dbReference type="EMBL" id="PJK29056.1"/>
    </source>
</evidence>
<keyword evidence="7 8" id="KW-0342">GTP-binding</keyword>
<keyword evidence="8" id="KW-0547">Nucleotide-binding</keyword>
<organism evidence="11 12">
    <name type="scientific">Minwuia thermotolerans</name>
    <dbReference type="NCBI Taxonomy" id="2056226"/>
    <lineage>
        <taxon>Bacteria</taxon>
        <taxon>Pseudomonadati</taxon>
        <taxon>Pseudomonadota</taxon>
        <taxon>Alphaproteobacteria</taxon>
        <taxon>Minwuiales</taxon>
        <taxon>Minwuiaceae</taxon>
        <taxon>Minwuia</taxon>
    </lineage>
</organism>
<dbReference type="OrthoDB" id="9801207at2"/>
<dbReference type="SUPFAM" id="SSF55620">
    <property type="entry name" value="Tetrahydrobiopterin biosynthesis enzymes-like"/>
    <property type="match status" value="1"/>
</dbReference>
<dbReference type="UniPathway" id="UPA00848">
    <property type="reaction ID" value="UER00151"/>
</dbReference>
<dbReference type="GO" id="GO:0005525">
    <property type="term" value="F:GTP binding"/>
    <property type="evidence" value="ECO:0007669"/>
    <property type="project" value="UniProtKB-KW"/>
</dbReference>
<evidence type="ECO:0000256" key="4">
    <source>
        <dbReference type="ARBA" id="ARBA00011857"/>
    </source>
</evidence>
<dbReference type="FunFam" id="3.30.1130.10:FF:000001">
    <property type="entry name" value="GTP cyclohydrolase 1"/>
    <property type="match status" value="1"/>
</dbReference>
<comment type="pathway">
    <text evidence="2 8">Cofactor biosynthesis; 7,8-dihydroneopterin triphosphate biosynthesis; 7,8-dihydroneopterin triphosphate from GTP: step 1/1.</text>
</comment>
<dbReference type="AlphaFoldDB" id="A0A2M9G019"/>
<evidence type="ECO:0000256" key="1">
    <source>
        <dbReference type="ARBA" id="ARBA00001052"/>
    </source>
</evidence>
<keyword evidence="5 8" id="KW-0554">One-carbon metabolism</keyword>
<feature type="binding site" evidence="8">
    <location>
        <position position="105"/>
    </location>
    <ligand>
        <name>Zn(2+)</name>
        <dbReference type="ChEBI" id="CHEBI:29105"/>
    </ligand>
</feature>
<feature type="region of interest" description="Disordered" evidence="9">
    <location>
        <begin position="1"/>
        <end position="30"/>
    </location>
</feature>
<feature type="binding site" evidence="8">
    <location>
        <position position="173"/>
    </location>
    <ligand>
        <name>Zn(2+)</name>
        <dbReference type="ChEBI" id="CHEBI:29105"/>
    </ligand>
</feature>
<dbReference type="NCBIfam" id="TIGR00063">
    <property type="entry name" value="folE"/>
    <property type="match status" value="1"/>
</dbReference>
<dbReference type="FunFam" id="1.10.286.10:FF:000001">
    <property type="entry name" value="GTP cyclohydrolase 1"/>
    <property type="match status" value="1"/>
</dbReference>
<dbReference type="NCBIfam" id="NF006825">
    <property type="entry name" value="PRK09347.1-2"/>
    <property type="match status" value="1"/>
</dbReference>
<dbReference type="PANTHER" id="PTHR11109:SF7">
    <property type="entry name" value="GTP CYCLOHYDROLASE 1"/>
    <property type="match status" value="1"/>
</dbReference>
<feature type="binding site" evidence="8">
    <location>
        <position position="102"/>
    </location>
    <ligand>
        <name>Zn(2+)</name>
        <dbReference type="ChEBI" id="CHEBI:29105"/>
    </ligand>
</feature>
<keyword evidence="8" id="KW-0479">Metal-binding</keyword>
<keyword evidence="12" id="KW-1185">Reference proteome</keyword>
<comment type="caution">
    <text evidence="11">The sequence shown here is derived from an EMBL/GenBank/DDBJ whole genome shotgun (WGS) entry which is preliminary data.</text>
</comment>
<dbReference type="GO" id="GO:0006730">
    <property type="term" value="P:one-carbon metabolic process"/>
    <property type="evidence" value="ECO:0007669"/>
    <property type="project" value="UniProtKB-UniRule"/>
</dbReference>
<dbReference type="Proteomes" id="UP000229498">
    <property type="component" value="Unassembled WGS sequence"/>
</dbReference>
<evidence type="ECO:0000259" key="10">
    <source>
        <dbReference type="Pfam" id="PF01227"/>
    </source>
</evidence>
<dbReference type="RefSeq" id="WP_109794055.1">
    <property type="nucleotide sequence ID" value="NZ_PHIG01000037.1"/>
</dbReference>
<reference evidence="11 12" key="1">
    <citation type="submission" date="2017-11" db="EMBL/GenBank/DDBJ databases">
        <title>Draft genome sequence of Rhizobiales bacterium SY3-13.</title>
        <authorList>
            <person name="Sun C."/>
        </authorList>
    </citation>
    <scope>NUCLEOTIDE SEQUENCE [LARGE SCALE GENOMIC DNA]</scope>
    <source>
        <strain evidence="11 12">SY3-13</strain>
    </source>
</reference>
<dbReference type="EMBL" id="PHIG01000037">
    <property type="protein sequence ID" value="PJK29056.1"/>
    <property type="molecule type" value="Genomic_DNA"/>
</dbReference>
<evidence type="ECO:0000256" key="9">
    <source>
        <dbReference type="SAM" id="MobiDB-lite"/>
    </source>
</evidence>
<name>A0A2M9G019_9PROT</name>
<sequence>MDVLVNGPREDTRGREYDPATGKSRPSREEAEAAVRTLIEWAGDTPDREGLRDTPGRVVRAYEEFFAGYDEDPEEVLGRTFEEVEGYDDIVMLRDVRLETHCEHHMVPIIGKAHVAYFPAGRVVGISKLARVIDIYAKRLQTQETMTAQIAATLEKVLQPRGVAILIDAAHQCMTTRGVKKPGVSCITTRFTGIFREDRDMERRFLDLCRGV</sequence>
<dbReference type="GO" id="GO:0005737">
    <property type="term" value="C:cytoplasm"/>
    <property type="evidence" value="ECO:0007669"/>
    <property type="project" value="TreeGrafter"/>
</dbReference>
<evidence type="ECO:0000256" key="3">
    <source>
        <dbReference type="ARBA" id="ARBA00008085"/>
    </source>
</evidence>
<dbReference type="InterPro" id="IPR020602">
    <property type="entry name" value="GTP_CycHdrlase_I_dom"/>
</dbReference>
<dbReference type="GO" id="GO:0003934">
    <property type="term" value="F:GTP cyclohydrolase I activity"/>
    <property type="evidence" value="ECO:0007669"/>
    <property type="project" value="UniProtKB-UniRule"/>
</dbReference>
<evidence type="ECO:0000256" key="2">
    <source>
        <dbReference type="ARBA" id="ARBA00005080"/>
    </source>
</evidence>
<dbReference type="Pfam" id="PF01227">
    <property type="entry name" value="GTP_cyclohydroI"/>
    <property type="match status" value="1"/>
</dbReference>
<dbReference type="HAMAP" id="MF_00223">
    <property type="entry name" value="FolE"/>
    <property type="match status" value="1"/>
</dbReference>
<comment type="catalytic activity">
    <reaction evidence="1 8">
        <text>GTP + H2O = 7,8-dihydroneopterin 3'-triphosphate + formate + H(+)</text>
        <dbReference type="Rhea" id="RHEA:17473"/>
        <dbReference type="ChEBI" id="CHEBI:15377"/>
        <dbReference type="ChEBI" id="CHEBI:15378"/>
        <dbReference type="ChEBI" id="CHEBI:15740"/>
        <dbReference type="ChEBI" id="CHEBI:37565"/>
        <dbReference type="ChEBI" id="CHEBI:58462"/>
        <dbReference type="EC" id="3.5.4.16"/>
    </reaction>
</comment>
<evidence type="ECO:0000256" key="8">
    <source>
        <dbReference type="HAMAP-Rule" id="MF_00223"/>
    </source>
</evidence>
<dbReference type="InterPro" id="IPR001474">
    <property type="entry name" value="GTP_CycHdrlase_I"/>
</dbReference>
<keyword evidence="8" id="KW-0862">Zinc</keyword>
<feature type="compositionally biased region" description="Basic and acidic residues" evidence="9">
    <location>
        <begin position="8"/>
        <end position="18"/>
    </location>
</feature>
<dbReference type="Gene3D" id="1.10.286.10">
    <property type="match status" value="1"/>
</dbReference>
<dbReference type="PROSITE" id="PS00859">
    <property type="entry name" value="GTP_CYCLOHYDROL_1_1"/>
    <property type="match status" value="1"/>
</dbReference>
<dbReference type="PANTHER" id="PTHR11109">
    <property type="entry name" value="GTP CYCLOHYDROLASE I"/>
    <property type="match status" value="1"/>
</dbReference>
<evidence type="ECO:0000256" key="7">
    <source>
        <dbReference type="ARBA" id="ARBA00023134"/>
    </source>
</evidence>
<comment type="subunit">
    <text evidence="4">Toroid-shaped homodecamer, composed of two pentamers of five dimers.</text>
</comment>
<dbReference type="InterPro" id="IPR018234">
    <property type="entry name" value="GTP_CycHdrlase_I_CS"/>
</dbReference>
<protein>
    <recommendedName>
        <fullName evidence="8">GTP cyclohydrolase 1</fullName>
        <ecNumber evidence="8">3.5.4.16</ecNumber>
    </recommendedName>
    <alternativeName>
        <fullName evidence="8">GTP cyclohydrolase I</fullName>
        <shortName evidence="8">GTP-CH-I</shortName>
    </alternativeName>
</protein>
<accession>A0A2M9G019</accession>
<evidence type="ECO:0000313" key="12">
    <source>
        <dbReference type="Proteomes" id="UP000229498"/>
    </source>
</evidence>
<gene>
    <name evidence="8 11" type="primary">folE</name>
    <name evidence="11" type="ORF">CVT23_14150</name>
</gene>
<proteinExistence type="inferred from homology"/>
<evidence type="ECO:0000256" key="5">
    <source>
        <dbReference type="ARBA" id="ARBA00022563"/>
    </source>
</evidence>
<dbReference type="InterPro" id="IPR043133">
    <property type="entry name" value="GTP-CH-I_C/QueF"/>
</dbReference>
<comment type="similarity">
    <text evidence="3 8">Belongs to the GTP cyclohydrolase I family.</text>
</comment>
<evidence type="ECO:0000256" key="6">
    <source>
        <dbReference type="ARBA" id="ARBA00022801"/>
    </source>
</evidence>
<dbReference type="GO" id="GO:0006729">
    <property type="term" value="P:tetrahydrobiopterin biosynthetic process"/>
    <property type="evidence" value="ECO:0007669"/>
    <property type="project" value="TreeGrafter"/>
</dbReference>
<comment type="subunit">
    <text evidence="8">Homopolymer.</text>
</comment>
<dbReference type="GO" id="GO:0046654">
    <property type="term" value="P:tetrahydrofolate biosynthetic process"/>
    <property type="evidence" value="ECO:0007669"/>
    <property type="project" value="UniProtKB-UniRule"/>
</dbReference>
<dbReference type="Gene3D" id="3.30.1130.10">
    <property type="match status" value="1"/>
</dbReference>
<dbReference type="NCBIfam" id="NF006826">
    <property type="entry name" value="PRK09347.1-3"/>
    <property type="match status" value="1"/>
</dbReference>
<dbReference type="InterPro" id="IPR043134">
    <property type="entry name" value="GTP-CH-I_N"/>
</dbReference>
<feature type="domain" description="GTP cyclohydrolase I" evidence="10">
    <location>
        <begin position="32"/>
        <end position="209"/>
    </location>
</feature>
<keyword evidence="6 8" id="KW-0378">Hydrolase</keyword>